<organism evidence="1">
    <name type="scientific">Rhizophora mucronata</name>
    <name type="common">Asiatic mangrove</name>
    <dbReference type="NCBI Taxonomy" id="61149"/>
    <lineage>
        <taxon>Eukaryota</taxon>
        <taxon>Viridiplantae</taxon>
        <taxon>Streptophyta</taxon>
        <taxon>Embryophyta</taxon>
        <taxon>Tracheophyta</taxon>
        <taxon>Spermatophyta</taxon>
        <taxon>Magnoliopsida</taxon>
        <taxon>eudicotyledons</taxon>
        <taxon>Gunneridae</taxon>
        <taxon>Pentapetalae</taxon>
        <taxon>rosids</taxon>
        <taxon>fabids</taxon>
        <taxon>Malpighiales</taxon>
        <taxon>Rhizophoraceae</taxon>
        <taxon>Rhizophora</taxon>
    </lineage>
</organism>
<dbReference type="AlphaFoldDB" id="A0A2P2IRC1"/>
<sequence length="45" mass="5375">MPEYHKHTWSIFSDICVLIEHWSLLFSLDLAMYHMANPNFLATNH</sequence>
<name>A0A2P2IRC1_RHIMU</name>
<dbReference type="EMBL" id="GGEC01003253">
    <property type="protein sequence ID" value="MBW83736.1"/>
    <property type="molecule type" value="Transcribed_RNA"/>
</dbReference>
<evidence type="ECO:0000313" key="1">
    <source>
        <dbReference type="EMBL" id="MBW83736.1"/>
    </source>
</evidence>
<accession>A0A2P2IRC1</accession>
<protein>
    <submittedName>
        <fullName evidence="1">Uncharacterized protein</fullName>
    </submittedName>
</protein>
<reference evidence="1" key="1">
    <citation type="submission" date="2018-02" db="EMBL/GenBank/DDBJ databases">
        <title>Rhizophora mucronata_Transcriptome.</title>
        <authorList>
            <person name="Meera S.P."/>
            <person name="Sreeshan A."/>
            <person name="Augustine A."/>
        </authorList>
    </citation>
    <scope>NUCLEOTIDE SEQUENCE</scope>
    <source>
        <tissue evidence="1">Leaf</tissue>
    </source>
</reference>
<proteinExistence type="predicted"/>